<protein>
    <submittedName>
        <fullName evidence="1">Uncharacterized protein</fullName>
    </submittedName>
</protein>
<gene>
    <name evidence="1" type="ORF">PG996_006415</name>
</gene>
<proteinExistence type="predicted"/>
<comment type="caution">
    <text evidence="1">The sequence shown here is derived from an EMBL/GenBank/DDBJ whole genome shotgun (WGS) entry which is preliminary data.</text>
</comment>
<keyword evidence="2" id="KW-1185">Reference proteome</keyword>
<evidence type="ECO:0000313" key="1">
    <source>
        <dbReference type="EMBL" id="KAK8073067.1"/>
    </source>
</evidence>
<evidence type="ECO:0000313" key="2">
    <source>
        <dbReference type="Proteomes" id="UP001446871"/>
    </source>
</evidence>
<organism evidence="1 2">
    <name type="scientific">Apiospora saccharicola</name>
    <dbReference type="NCBI Taxonomy" id="335842"/>
    <lineage>
        <taxon>Eukaryota</taxon>
        <taxon>Fungi</taxon>
        <taxon>Dikarya</taxon>
        <taxon>Ascomycota</taxon>
        <taxon>Pezizomycotina</taxon>
        <taxon>Sordariomycetes</taxon>
        <taxon>Xylariomycetidae</taxon>
        <taxon>Amphisphaeriales</taxon>
        <taxon>Apiosporaceae</taxon>
        <taxon>Apiospora</taxon>
    </lineage>
</organism>
<accession>A0ABR1VPB0</accession>
<dbReference type="EMBL" id="JAQQWM010000003">
    <property type="protein sequence ID" value="KAK8073067.1"/>
    <property type="molecule type" value="Genomic_DNA"/>
</dbReference>
<sequence>MGLTPSKPATSPPVICHEGRFVPTSGYVCHAPGPNTYLRAGFDRRIISEYCHPNVGGKISSRVIYTGKDGSEHEQQSRSNPQEIPDDWSGLLDFDYDIPYSGIKADTTVKLYMSYESSGGLIP</sequence>
<reference evidence="1 2" key="1">
    <citation type="submission" date="2023-01" db="EMBL/GenBank/DDBJ databases">
        <title>Analysis of 21 Apiospora genomes using comparative genomics revels a genus with tremendous synthesis potential of carbohydrate active enzymes and secondary metabolites.</title>
        <authorList>
            <person name="Sorensen T."/>
        </authorList>
    </citation>
    <scope>NUCLEOTIDE SEQUENCE [LARGE SCALE GENOMIC DNA]</scope>
    <source>
        <strain evidence="1 2">CBS 83171</strain>
    </source>
</reference>
<name>A0ABR1VPB0_9PEZI</name>
<dbReference type="Proteomes" id="UP001446871">
    <property type="component" value="Unassembled WGS sequence"/>
</dbReference>